<sequence>MSISSQYFESIADQSEIEGDINYIPVMKCDVVRLIKKDKEWFTVEKDGRIGKVYKGILVEKKNIIRDMGLVNQQSHCHSRHAVFINLDIPKS</sequence>
<accession>A0A5J4UHC0</accession>
<evidence type="ECO:0000313" key="2">
    <source>
        <dbReference type="Proteomes" id="UP000324800"/>
    </source>
</evidence>
<name>A0A5J4UHC0_9EUKA</name>
<proteinExistence type="predicted"/>
<reference evidence="1 2" key="1">
    <citation type="submission" date="2019-03" db="EMBL/GenBank/DDBJ databases">
        <title>Single cell metagenomics reveals metabolic interactions within the superorganism composed of flagellate Streblomastix strix and complex community of Bacteroidetes bacteria on its surface.</title>
        <authorList>
            <person name="Treitli S.C."/>
            <person name="Kolisko M."/>
            <person name="Husnik F."/>
            <person name="Keeling P."/>
            <person name="Hampl V."/>
        </authorList>
    </citation>
    <scope>NUCLEOTIDE SEQUENCE [LARGE SCALE GENOMIC DNA]</scope>
    <source>
        <strain evidence="1">ST1C</strain>
    </source>
</reference>
<evidence type="ECO:0008006" key="3">
    <source>
        <dbReference type="Google" id="ProtNLM"/>
    </source>
</evidence>
<comment type="caution">
    <text evidence="1">The sequence shown here is derived from an EMBL/GenBank/DDBJ whole genome shotgun (WGS) entry which is preliminary data.</text>
</comment>
<gene>
    <name evidence="1" type="ORF">EZS28_035527</name>
</gene>
<protein>
    <recommendedName>
        <fullName evidence="3">SH3 domain-containing protein</fullName>
    </recommendedName>
</protein>
<dbReference type="AlphaFoldDB" id="A0A5J4UHC0"/>
<dbReference type="Proteomes" id="UP000324800">
    <property type="component" value="Unassembled WGS sequence"/>
</dbReference>
<organism evidence="1 2">
    <name type="scientific">Streblomastix strix</name>
    <dbReference type="NCBI Taxonomy" id="222440"/>
    <lineage>
        <taxon>Eukaryota</taxon>
        <taxon>Metamonada</taxon>
        <taxon>Preaxostyla</taxon>
        <taxon>Oxymonadida</taxon>
        <taxon>Streblomastigidae</taxon>
        <taxon>Streblomastix</taxon>
    </lineage>
</organism>
<evidence type="ECO:0000313" key="1">
    <source>
        <dbReference type="EMBL" id="KAA6368945.1"/>
    </source>
</evidence>
<dbReference type="EMBL" id="SNRW01016846">
    <property type="protein sequence ID" value="KAA6368945.1"/>
    <property type="molecule type" value="Genomic_DNA"/>
</dbReference>